<reference evidence="3" key="1">
    <citation type="submission" date="2015-05" db="EMBL/GenBank/DDBJ databases">
        <title>The complete genome of Altererythrobacter atlanticus strain 26DY36.</title>
        <authorList>
            <person name="Wu Y.-H."/>
            <person name="Cheng H."/>
            <person name="Wu X.-W."/>
        </authorList>
    </citation>
    <scope>NUCLEOTIDE SEQUENCE [LARGE SCALE GENOMIC DNA]</scope>
    <source>
        <strain evidence="3">26DY36</strain>
    </source>
</reference>
<dbReference type="PANTHER" id="PTHR30024">
    <property type="entry name" value="ALIPHATIC SULFONATES-BINDING PROTEIN-RELATED"/>
    <property type="match status" value="1"/>
</dbReference>
<evidence type="ECO:0000256" key="1">
    <source>
        <dbReference type="SAM" id="SignalP"/>
    </source>
</evidence>
<dbReference type="SUPFAM" id="SSF53850">
    <property type="entry name" value="Periplasmic binding protein-like II"/>
    <property type="match status" value="1"/>
</dbReference>
<dbReference type="AlphaFoldDB" id="A0A0F7KS90"/>
<dbReference type="PATRIC" id="fig|1267766.3.peg.1101"/>
<dbReference type="STRING" id="1267766.WYH_01095"/>
<keyword evidence="1" id="KW-0732">Signal</keyword>
<sequence>MSVRRKSFLAGIACLCALAACSTEPEGVPDPGPIAIYGNTQTFEIAPVLLAAEKYYPGEASVRMGSVANLVGEPPVPGFGEEGEADVATNAETQALRYSVEHPDLRILMTVTEGLYRVVARRSAGIESVADLKGKSVATIPQTSSGYFFKLMLEREGLSFDDIDAKPIVPLSGMTRALENGEVEAVVIWEPESENAAQVLGDDLIEFSGEGVYRELFNLNSTAGKLENPESRERIVRFIRAILDASEEIRRDPSHARELITASGEFDPQDVEDSWVHHNWLAAVPEDMLDVLVKQEQWLAERDDREPRSREELATLIDTSAYEEALALGSAE</sequence>
<protein>
    <submittedName>
        <fullName evidence="3">Aliphatic sulfonates-binding protein</fullName>
    </submittedName>
</protein>
<feature type="domain" description="SsuA/THI5-like" evidence="2">
    <location>
        <begin position="45"/>
        <end position="256"/>
    </location>
</feature>
<name>A0A0F7KS90_9SPHN</name>
<dbReference type="PANTHER" id="PTHR30024:SF42">
    <property type="entry name" value="ALIPHATIC SULFONATES-BINDING PROTEIN-RELATED"/>
    <property type="match status" value="1"/>
</dbReference>
<evidence type="ECO:0000313" key="4">
    <source>
        <dbReference type="Proteomes" id="UP000034392"/>
    </source>
</evidence>
<dbReference type="Proteomes" id="UP000034392">
    <property type="component" value="Chromosome"/>
</dbReference>
<evidence type="ECO:0000313" key="3">
    <source>
        <dbReference type="EMBL" id="AKH42142.1"/>
    </source>
</evidence>
<dbReference type="Gene3D" id="3.40.190.10">
    <property type="entry name" value="Periplasmic binding protein-like II"/>
    <property type="match status" value="2"/>
</dbReference>
<organism evidence="3 4">
    <name type="scientific">Croceibacterium atlanticum</name>
    <dbReference type="NCBI Taxonomy" id="1267766"/>
    <lineage>
        <taxon>Bacteria</taxon>
        <taxon>Pseudomonadati</taxon>
        <taxon>Pseudomonadota</taxon>
        <taxon>Alphaproteobacteria</taxon>
        <taxon>Sphingomonadales</taxon>
        <taxon>Erythrobacteraceae</taxon>
        <taxon>Croceibacterium</taxon>
    </lineage>
</organism>
<evidence type="ECO:0000259" key="2">
    <source>
        <dbReference type="Pfam" id="PF09084"/>
    </source>
</evidence>
<dbReference type="Pfam" id="PF09084">
    <property type="entry name" value="NMT1"/>
    <property type="match status" value="1"/>
</dbReference>
<proteinExistence type="predicted"/>
<accession>A0A0F7KS90</accession>
<dbReference type="InterPro" id="IPR015168">
    <property type="entry name" value="SsuA/THI5"/>
</dbReference>
<feature type="chain" id="PRO_5002517833" evidence="1">
    <location>
        <begin position="20"/>
        <end position="332"/>
    </location>
</feature>
<keyword evidence="4" id="KW-1185">Reference proteome</keyword>
<dbReference type="PROSITE" id="PS51257">
    <property type="entry name" value="PROKAR_LIPOPROTEIN"/>
    <property type="match status" value="1"/>
</dbReference>
<dbReference type="EMBL" id="CP011452">
    <property type="protein sequence ID" value="AKH42142.1"/>
    <property type="molecule type" value="Genomic_DNA"/>
</dbReference>
<dbReference type="RefSeq" id="WP_244877968.1">
    <property type="nucleotide sequence ID" value="NZ_CP011452.2"/>
</dbReference>
<feature type="signal peptide" evidence="1">
    <location>
        <begin position="1"/>
        <end position="19"/>
    </location>
</feature>
<dbReference type="KEGG" id="aay:WYH_01095"/>
<gene>
    <name evidence="3" type="primary">ssuA</name>
    <name evidence="3" type="ORF">WYH_01095</name>
</gene>